<dbReference type="PANTHER" id="PTHR12748:SF0">
    <property type="entry name" value="ORIGIN RECOGNITION COMPLEX SUBUNIT 3"/>
    <property type="match status" value="1"/>
</dbReference>
<evidence type="ECO:0000256" key="4">
    <source>
        <dbReference type="ARBA" id="ARBA00023125"/>
    </source>
</evidence>
<dbReference type="GO" id="GO:0006270">
    <property type="term" value="P:DNA replication initiation"/>
    <property type="evidence" value="ECO:0007669"/>
    <property type="project" value="TreeGrafter"/>
</dbReference>
<sequence length="643" mass="71684">MDTEEVEVSNVQEEDHQAAYIFNPLDHEEDQEEQTVYADGRGCSRKPGRTSMSGYRTYCGKTDKIPAAFITTGPNIASQDLLFEQLAESLQDTRFVRLRSGEAPNLKATLRKIIRDATAQVEDDDDDELGLSVGQDGRKYLPYDLEALYSSLKARPSRQVMVAIQDSEGFDGGSLSDLIALFSSWRDRIRFTLLFGVATSVDLFRARLLKSTAQQLYGAQFDVVQADSVLESVFKAAVASQQAKLRLGPRLVRSLVERQRDEVAGVQVFISSIKYAYMCHFYANALSILLPDDPDIAWESLQQEHTTAVRTLGSFKEHVEAAVEARQLEYAQSLLVDDDALRRHVKEQSEKNRTYVQRLLRALYLSALIGHSTESFVERYVKALAEGINLRDEDTAAISFVERMSPDDILALIRRLTDAMRHGDAELGLAGWEAEMEDVVESLTGTLGDIEDLLEESKKNGTTLKSKYSSQSKVLRTTVVAQKVQLSRDSAALTEQDKAFTSLVGRLTELLAATIFCERAESVFLHETFVYDSTAPCRDVFIPRPGATFEHALSRAHDDAGEAAATAPATAILYRLYQEAGVLINVADLWSAYFALVGDDTETGMDERTALVEFYRGLADLKMMGFVKPSRKKADHIAKVKWI</sequence>
<evidence type="ECO:0000256" key="2">
    <source>
        <dbReference type="ARBA" id="ARBA00010977"/>
    </source>
</evidence>
<dbReference type="PANTHER" id="PTHR12748">
    <property type="entry name" value="ORIGIN RECOGNITION COMPLEX SUBUNIT 3"/>
    <property type="match status" value="1"/>
</dbReference>
<comment type="similarity">
    <text evidence="2">Belongs to the ORC3 family.</text>
</comment>
<dbReference type="Pfam" id="PF07034">
    <property type="entry name" value="ORC3_N"/>
    <property type="match status" value="1"/>
</dbReference>
<keyword evidence="4" id="KW-0238">DNA-binding</keyword>
<feature type="domain" description="Origin recognition complex subunit 3 winged helix C-terminal" evidence="7">
    <location>
        <begin position="550"/>
        <end position="642"/>
    </location>
</feature>
<accession>A0AAD9I312</accession>
<proteinExistence type="inferred from homology"/>
<keyword evidence="5" id="KW-0539">Nucleus</keyword>
<evidence type="ECO:0000256" key="5">
    <source>
        <dbReference type="ARBA" id="ARBA00023242"/>
    </source>
</evidence>
<keyword evidence="3" id="KW-0235">DNA replication</keyword>
<dbReference type="InterPro" id="IPR020795">
    <property type="entry name" value="ORC3"/>
</dbReference>
<evidence type="ECO:0000256" key="3">
    <source>
        <dbReference type="ARBA" id="ARBA00022705"/>
    </source>
</evidence>
<organism evidence="8 9">
    <name type="scientific">Phyllachora maydis</name>
    <dbReference type="NCBI Taxonomy" id="1825666"/>
    <lineage>
        <taxon>Eukaryota</taxon>
        <taxon>Fungi</taxon>
        <taxon>Dikarya</taxon>
        <taxon>Ascomycota</taxon>
        <taxon>Pezizomycotina</taxon>
        <taxon>Sordariomycetes</taxon>
        <taxon>Sordariomycetidae</taxon>
        <taxon>Phyllachorales</taxon>
        <taxon>Phyllachoraceae</taxon>
        <taxon>Phyllachora</taxon>
    </lineage>
</organism>
<dbReference type="Pfam" id="PF18137">
    <property type="entry name" value="WHD_ORC"/>
    <property type="match status" value="1"/>
</dbReference>
<evidence type="ECO:0000313" key="9">
    <source>
        <dbReference type="Proteomes" id="UP001217918"/>
    </source>
</evidence>
<dbReference type="CDD" id="cd20704">
    <property type="entry name" value="Orc3"/>
    <property type="match status" value="2"/>
</dbReference>
<dbReference type="Proteomes" id="UP001217918">
    <property type="component" value="Unassembled WGS sequence"/>
</dbReference>
<dbReference type="AlphaFoldDB" id="A0AAD9I312"/>
<gene>
    <name evidence="8" type="ORF">P8C59_003953</name>
</gene>
<comment type="subcellular location">
    <subcellularLocation>
        <location evidence="1">Nucleus</location>
    </subcellularLocation>
</comment>
<evidence type="ECO:0000256" key="1">
    <source>
        <dbReference type="ARBA" id="ARBA00004123"/>
    </source>
</evidence>
<evidence type="ECO:0008006" key="10">
    <source>
        <dbReference type="Google" id="ProtNLM"/>
    </source>
</evidence>
<name>A0AAD9I312_9PEZI</name>
<dbReference type="InterPro" id="IPR040855">
    <property type="entry name" value="ORC_WH_C"/>
</dbReference>
<dbReference type="GO" id="GO:0005656">
    <property type="term" value="C:nuclear pre-replicative complex"/>
    <property type="evidence" value="ECO:0007669"/>
    <property type="project" value="TreeGrafter"/>
</dbReference>
<feature type="domain" description="Origin recognition complex subunit 3 N-terminal" evidence="6">
    <location>
        <begin position="61"/>
        <end position="289"/>
    </location>
</feature>
<reference evidence="8" key="1">
    <citation type="journal article" date="2023" name="Mol. Plant Microbe Interact.">
        <title>Elucidating the Obligate Nature and Biological Capacity of an Invasive Fungal Corn Pathogen.</title>
        <authorList>
            <person name="MacCready J.S."/>
            <person name="Roggenkamp E.M."/>
            <person name="Gdanetz K."/>
            <person name="Chilvers M.I."/>
        </authorList>
    </citation>
    <scope>NUCLEOTIDE SEQUENCE</scope>
    <source>
        <strain evidence="8">PM02</strain>
    </source>
</reference>
<dbReference type="GO" id="GO:0031261">
    <property type="term" value="C:DNA replication preinitiation complex"/>
    <property type="evidence" value="ECO:0007669"/>
    <property type="project" value="TreeGrafter"/>
</dbReference>
<evidence type="ECO:0000259" key="6">
    <source>
        <dbReference type="Pfam" id="PF07034"/>
    </source>
</evidence>
<dbReference type="InterPro" id="IPR045667">
    <property type="entry name" value="ORC3_N"/>
</dbReference>
<evidence type="ECO:0000259" key="7">
    <source>
        <dbReference type="Pfam" id="PF18137"/>
    </source>
</evidence>
<comment type="caution">
    <text evidence="8">The sequence shown here is derived from an EMBL/GenBank/DDBJ whole genome shotgun (WGS) entry which is preliminary data.</text>
</comment>
<dbReference type="EMBL" id="JAQQPM010000003">
    <property type="protein sequence ID" value="KAK2069367.1"/>
    <property type="molecule type" value="Genomic_DNA"/>
</dbReference>
<evidence type="ECO:0000313" key="8">
    <source>
        <dbReference type="EMBL" id="KAK2069367.1"/>
    </source>
</evidence>
<dbReference type="GO" id="GO:0003688">
    <property type="term" value="F:DNA replication origin binding"/>
    <property type="evidence" value="ECO:0007669"/>
    <property type="project" value="TreeGrafter"/>
</dbReference>
<protein>
    <recommendedName>
        <fullName evidence="10">Origin recognition complex subunit</fullName>
    </recommendedName>
</protein>
<dbReference type="GO" id="GO:0005664">
    <property type="term" value="C:nuclear origin of replication recognition complex"/>
    <property type="evidence" value="ECO:0007669"/>
    <property type="project" value="InterPro"/>
</dbReference>
<keyword evidence="9" id="KW-1185">Reference proteome</keyword>